<organism evidence="2 3">
    <name type="scientific">Eumeta variegata</name>
    <name type="common">Bagworm moth</name>
    <name type="synonym">Eumeta japonica</name>
    <dbReference type="NCBI Taxonomy" id="151549"/>
    <lineage>
        <taxon>Eukaryota</taxon>
        <taxon>Metazoa</taxon>
        <taxon>Ecdysozoa</taxon>
        <taxon>Arthropoda</taxon>
        <taxon>Hexapoda</taxon>
        <taxon>Insecta</taxon>
        <taxon>Pterygota</taxon>
        <taxon>Neoptera</taxon>
        <taxon>Endopterygota</taxon>
        <taxon>Lepidoptera</taxon>
        <taxon>Glossata</taxon>
        <taxon>Ditrysia</taxon>
        <taxon>Tineoidea</taxon>
        <taxon>Psychidae</taxon>
        <taxon>Oiketicinae</taxon>
        <taxon>Eumeta</taxon>
    </lineage>
</organism>
<keyword evidence="3" id="KW-1185">Reference proteome</keyword>
<proteinExistence type="predicted"/>
<dbReference type="EMBL" id="BGZK01000145">
    <property type="protein sequence ID" value="GBP22952.1"/>
    <property type="molecule type" value="Genomic_DNA"/>
</dbReference>
<sequence length="113" mass="12360">MSSRVCNRFSVVRGARRGRAGRSMARGGERGAARGRRARRCSPTGPLDLCVRAPRRTPRRRAAAAPACPVTERADGLCRGHAVPSGYHSCLDHYDVIDSETSITFVILSLVYY</sequence>
<dbReference type="Proteomes" id="UP000299102">
    <property type="component" value="Unassembled WGS sequence"/>
</dbReference>
<feature type="region of interest" description="Disordered" evidence="1">
    <location>
        <begin position="17"/>
        <end position="41"/>
    </location>
</feature>
<protein>
    <submittedName>
        <fullName evidence="2">Uncharacterized protein</fullName>
    </submittedName>
</protein>
<comment type="caution">
    <text evidence="2">The sequence shown here is derived from an EMBL/GenBank/DDBJ whole genome shotgun (WGS) entry which is preliminary data.</text>
</comment>
<evidence type="ECO:0000313" key="3">
    <source>
        <dbReference type="Proteomes" id="UP000299102"/>
    </source>
</evidence>
<accession>A0A4C1U994</accession>
<evidence type="ECO:0000313" key="2">
    <source>
        <dbReference type="EMBL" id="GBP22952.1"/>
    </source>
</evidence>
<gene>
    <name evidence="2" type="ORF">EVAR_95353_1</name>
</gene>
<evidence type="ECO:0000256" key="1">
    <source>
        <dbReference type="SAM" id="MobiDB-lite"/>
    </source>
</evidence>
<reference evidence="2 3" key="1">
    <citation type="journal article" date="2019" name="Commun. Biol.">
        <title>The bagworm genome reveals a unique fibroin gene that provides high tensile strength.</title>
        <authorList>
            <person name="Kono N."/>
            <person name="Nakamura H."/>
            <person name="Ohtoshi R."/>
            <person name="Tomita M."/>
            <person name="Numata K."/>
            <person name="Arakawa K."/>
        </authorList>
    </citation>
    <scope>NUCLEOTIDE SEQUENCE [LARGE SCALE GENOMIC DNA]</scope>
</reference>
<name>A0A4C1U994_EUMVA</name>
<dbReference type="AlphaFoldDB" id="A0A4C1U994"/>